<dbReference type="Gene3D" id="1.20.1250.20">
    <property type="entry name" value="MFS general substrate transporter like domains"/>
    <property type="match status" value="1"/>
</dbReference>
<evidence type="ECO:0000256" key="8">
    <source>
        <dbReference type="SAM" id="MobiDB-lite"/>
    </source>
</evidence>
<feature type="transmembrane region" description="Helical" evidence="9">
    <location>
        <begin position="390"/>
        <end position="407"/>
    </location>
</feature>
<feature type="transmembrane region" description="Helical" evidence="9">
    <location>
        <begin position="203"/>
        <end position="226"/>
    </location>
</feature>
<evidence type="ECO:0000313" key="12">
    <source>
        <dbReference type="Proteomes" id="UP000523000"/>
    </source>
</evidence>
<dbReference type="PROSITE" id="PS50850">
    <property type="entry name" value="MFS"/>
    <property type="match status" value="1"/>
</dbReference>
<organism evidence="11 12">
    <name type="scientific">Paeniglutamicibacter cryotolerans</name>
    <dbReference type="NCBI Taxonomy" id="670079"/>
    <lineage>
        <taxon>Bacteria</taxon>
        <taxon>Bacillati</taxon>
        <taxon>Actinomycetota</taxon>
        <taxon>Actinomycetes</taxon>
        <taxon>Micrococcales</taxon>
        <taxon>Micrococcaceae</taxon>
        <taxon>Paeniglutamicibacter</taxon>
    </lineage>
</organism>
<gene>
    <name evidence="11" type="ORF">E9229_000728</name>
</gene>
<feature type="transmembrane region" description="Helical" evidence="9">
    <location>
        <begin position="146"/>
        <end position="167"/>
    </location>
</feature>
<feature type="transmembrane region" description="Helical" evidence="9">
    <location>
        <begin position="89"/>
        <end position="105"/>
    </location>
</feature>
<feature type="domain" description="Major facilitator superfamily (MFS) profile" evidence="10">
    <location>
        <begin position="51"/>
        <end position="559"/>
    </location>
</feature>
<dbReference type="NCBIfam" id="TIGR00711">
    <property type="entry name" value="efflux_EmrB"/>
    <property type="match status" value="1"/>
</dbReference>
<dbReference type="EMBL" id="JACHVS010000001">
    <property type="protein sequence ID" value="MBB2994537.1"/>
    <property type="molecule type" value="Genomic_DNA"/>
</dbReference>
<dbReference type="AlphaFoldDB" id="A0A839QFU5"/>
<name>A0A839QFU5_9MICC</name>
<comment type="subcellular location">
    <subcellularLocation>
        <location evidence="1">Cell membrane</location>
        <topology evidence="1">Multi-pass membrane protein</topology>
    </subcellularLocation>
</comment>
<evidence type="ECO:0000256" key="2">
    <source>
        <dbReference type="ARBA" id="ARBA00008537"/>
    </source>
</evidence>
<dbReference type="Gene3D" id="1.20.1720.10">
    <property type="entry name" value="Multidrug resistance protein D"/>
    <property type="match status" value="1"/>
</dbReference>
<protein>
    <submittedName>
        <fullName evidence="11">EmrB/QacA subfamily drug resistance transporter</fullName>
    </submittedName>
</protein>
<sequence>MSRQVLQGTSPSDQLGSKFLAKTTSIMELSRSSLSIVEAIKERYVKLRWFGLGAISLSVALIIMDSTIVAVAVPSVIDDLGLNTTEVQWIQEIYTLIFAALLLVWGRVADRVGRRRILILGLLVFLLSSALCAMATSGLWLISARAVQGIGGSMILPTTLSLLNANFRGKERTIAFAVWGSTIGGMAALGPIIGGWLTTTYSWNWAFLINVPLGLLAAAGILWFVAESREQDSGKLDDYLGALLSVVGFGALAFGLIEGRHYGWWRASSDAPFAIFGLSPIPWTFVLALAALIGFIFLEKSRATARRSVLLDISLFDIPSFARGNITALTVSLGEFGLILSLPIWFQNVLGLSAFQSGLALVPLAIGSFVASGAVSALAKSLPAVRMVQLGVGLEILSVATLAMVIRTDTPTWLTSAILFVYGIGVGFATAQLTQVVLADVPVQRSGQAASTQSTARQVGSALGIAILGTALFTTLKNSTQAQVESLVAHYPQLQGAVDSVTTSAGGTIAALAAHAETAPIADAARTALTQGVSVASWIAAGALILGLLTSFRLQPRLNHELSDSELPASAPRSTSHEEPLDG</sequence>
<accession>A0A839QFU5</accession>
<keyword evidence="4" id="KW-1003">Cell membrane</keyword>
<reference evidence="11 12" key="1">
    <citation type="submission" date="2020-08" db="EMBL/GenBank/DDBJ databases">
        <title>Sequencing the genomes of 1000 actinobacteria strains.</title>
        <authorList>
            <person name="Klenk H.-P."/>
        </authorList>
    </citation>
    <scope>NUCLEOTIDE SEQUENCE [LARGE SCALE GENOMIC DNA]</scope>
    <source>
        <strain evidence="11 12">DSM 22826</strain>
    </source>
</reference>
<feature type="transmembrane region" description="Helical" evidence="9">
    <location>
        <begin position="117"/>
        <end position="140"/>
    </location>
</feature>
<evidence type="ECO:0000256" key="9">
    <source>
        <dbReference type="SAM" id="Phobius"/>
    </source>
</evidence>
<dbReference type="InterPro" id="IPR004638">
    <property type="entry name" value="EmrB-like"/>
</dbReference>
<feature type="transmembrane region" description="Helical" evidence="9">
    <location>
        <begin position="326"/>
        <end position="346"/>
    </location>
</feature>
<feature type="transmembrane region" description="Helical" evidence="9">
    <location>
        <begin position="277"/>
        <end position="298"/>
    </location>
</feature>
<comment type="caution">
    <text evidence="11">The sequence shown here is derived from an EMBL/GenBank/DDBJ whole genome shotgun (WGS) entry which is preliminary data.</text>
</comment>
<dbReference type="InterPro" id="IPR036259">
    <property type="entry name" value="MFS_trans_sf"/>
</dbReference>
<feature type="region of interest" description="Disordered" evidence="8">
    <location>
        <begin position="563"/>
        <end position="583"/>
    </location>
</feature>
<dbReference type="Proteomes" id="UP000523000">
    <property type="component" value="Unassembled WGS sequence"/>
</dbReference>
<dbReference type="RefSeq" id="WP_246380342.1">
    <property type="nucleotide sequence ID" value="NZ_BAABGK010000017.1"/>
</dbReference>
<keyword evidence="5 9" id="KW-0812">Transmembrane</keyword>
<evidence type="ECO:0000259" key="10">
    <source>
        <dbReference type="PROSITE" id="PS50850"/>
    </source>
</evidence>
<dbReference type="SUPFAM" id="SSF103473">
    <property type="entry name" value="MFS general substrate transporter"/>
    <property type="match status" value="1"/>
</dbReference>
<dbReference type="CDD" id="cd17321">
    <property type="entry name" value="MFS_MMR_MDR_like"/>
    <property type="match status" value="1"/>
</dbReference>
<feature type="transmembrane region" description="Helical" evidence="9">
    <location>
        <begin position="49"/>
        <end position="77"/>
    </location>
</feature>
<feature type="transmembrane region" description="Helical" evidence="9">
    <location>
        <begin position="358"/>
        <end position="378"/>
    </location>
</feature>
<dbReference type="PANTHER" id="PTHR42718:SF9">
    <property type="entry name" value="MAJOR FACILITATOR SUPERFAMILY MULTIDRUG TRANSPORTER MFSC"/>
    <property type="match status" value="1"/>
</dbReference>
<feature type="transmembrane region" description="Helical" evidence="9">
    <location>
        <begin position="535"/>
        <end position="554"/>
    </location>
</feature>
<keyword evidence="3" id="KW-0813">Transport</keyword>
<feature type="transmembrane region" description="Helical" evidence="9">
    <location>
        <begin position="174"/>
        <end position="197"/>
    </location>
</feature>
<dbReference type="InterPro" id="IPR020846">
    <property type="entry name" value="MFS_dom"/>
</dbReference>
<feature type="transmembrane region" description="Helical" evidence="9">
    <location>
        <begin position="459"/>
        <end position="476"/>
    </location>
</feature>
<dbReference type="PANTHER" id="PTHR42718">
    <property type="entry name" value="MAJOR FACILITATOR SUPERFAMILY MULTIDRUG TRANSPORTER MFSC"/>
    <property type="match status" value="1"/>
</dbReference>
<dbReference type="GO" id="GO:0005886">
    <property type="term" value="C:plasma membrane"/>
    <property type="evidence" value="ECO:0007669"/>
    <property type="project" value="UniProtKB-SubCell"/>
</dbReference>
<evidence type="ECO:0000256" key="5">
    <source>
        <dbReference type="ARBA" id="ARBA00022692"/>
    </source>
</evidence>
<feature type="transmembrane region" description="Helical" evidence="9">
    <location>
        <begin position="413"/>
        <end position="438"/>
    </location>
</feature>
<keyword evidence="6 9" id="KW-1133">Transmembrane helix</keyword>
<evidence type="ECO:0000256" key="1">
    <source>
        <dbReference type="ARBA" id="ARBA00004651"/>
    </source>
</evidence>
<feature type="transmembrane region" description="Helical" evidence="9">
    <location>
        <begin position="238"/>
        <end position="257"/>
    </location>
</feature>
<evidence type="ECO:0000256" key="7">
    <source>
        <dbReference type="ARBA" id="ARBA00023136"/>
    </source>
</evidence>
<evidence type="ECO:0000256" key="3">
    <source>
        <dbReference type="ARBA" id="ARBA00022448"/>
    </source>
</evidence>
<keyword evidence="7 9" id="KW-0472">Membrane</keyword>
<evidence type="ECO:0000256" key="4">
    <source>
        <dbReference type="ARBA" id="ARBA00022475"/>
    </source>
</evidence>
<evidence type="ECO:0000256" key="6">
    <source>
        <dbReference type="ARBA" id="ARBA00022989"/>
    </source>
</evidence>
<dbReference type="Pfam" id="PF07690">
    <property type="entry name" value="MFS_1"/>
    <property type="match status" value="1"/>
</dbReference>
<keyword evidence="12" id="KW-1185">Reference proteome</keyword>
<dbReference type="InterPro" id="IPR011701">
    <property type="entry name" value="MFS"/>
</dbReference>
<dbReference type="GO" id="GO:0022857">
    <property type="term" value="F:transmembrane transporter activity"/>
    <property type="evidence" value="ECO:0007669"/>
    <property type="project" value="InterPro"/>
</dbReference>
<comment type="similarity">
    <text evidence="2">Belongs to the major facilitator superfamily. EmrB family.</text>
</comment>
<evidence type="ECO:0000313" key="11">
    <source>
        <dbReference type="EMBL" id="MBB2994537.1"/>
    </source>
</evidence>
<proteinExistence type="inferred from homology"/>